<gene>
    <name evidence="5" type="ordered locus">FraEuI1c_3133</name>
</gene>
<dbReference type="eggNOG" id="COG2197">
    <property type="taxonomic scope" value="Bacteria"/>
</dbReference>
<dbReference type="eggNOG" id="COG0745">
    <property type="taxonomic scope" value="Bacteria"/>
</dbReference>
<sequence>MSQPLPRGSVSDRLAAAAAVALVGRAEERARLAALLAPNGPAAVFVHGPGGIGKTALVTGTLASMSLTCVSLDGRQLEPTAPGALAALGAALGGPTPSTAAAAERVAAAGVDVLVIDSFERLNLLDGWIRNELIGGLPATVTTLLVGRRGPNAAWRTAPGWRALLGELVVGPLTSEDVDQLLAARGVEGDDAARIRGFARGHPLAVVMACEALARQPGLPLGSGAPAEVVEDLFAVMLDGLSPPERAVAEAASVLRRATLPLLAAVVDEPDAERAWRTLRGLPFAVTTATGVELAGLAAPVLLEALELRDPVRVRTIRTAAARAILDSLAQGPDWEGTADLLHLVQNPMIRNAYAPPGMLAHPAERARGDDRAEIVAIAARFGGQVTARLAELWWQARRDAFAVVRAADGGVAAFSVTTTVDDVAEPVHADPLVQAVADHLMDDPMPPDASAVVFRWALGNRHGEQPTPEVAALVTDLKRTYLQLRATLRRVYTAVIDWPAAAPVLRVMGFDLLTEVGVGERRHVLACLDFGPGGVDAWIGRHVLAEQAGPVGGRPLPPVEHADRDADPGVIPAANRPAVFSLTAREQEVLTLLAEGLTNAQLAAELFISERTANRHVSNIYTKLGVHNRTQAARAAVAAGLTG</sequence>
<dbReference type="GO" id="GO:0003677">
    <property type="term" value="F:DNA binding"/>
    <property type="evidence" value="ECO:0007669"/>
    <property type="project" value="UniProtKB-KW"/>
</dbReference>
<dbReference type="CDD" id="cd06170">
    <property type="entry name" value="LuxR_C_like"/>
    <property type="match status" value="1"/>
</dbReference>
<dbReference type="HOGENOM" id="CLU_025133_0_0_11"/>
<dbReference type="SUPFAM" id="SSF46894">
    <property type="entry name" value="C-terminal effector domain of the bipartite response regulators"/>
    <property type="match status" value="1"/>
</dbReference>
<dbReference type="InParanoid" id="E3JD14"/>
<dbReference type="PRINTS" id="PR00038">
    <property type="entry name" value="HTHLUXR"/>
</dbReference>
<dbReference type="PANTHER" id="PTHR44688">
    <property type="entry name" value="DNA-BINDING TRANSCRIPTIONAL ACTIVATOR DEVR_DOSR"/>
    <property type="match status" value="1"/>
</dbReference>
<dbReference type="AlphaFoldDB" id="E3JD14"/>
<dbReference type="InterPro" id="IPR027417">
    <property type="entry name" value="P-loop_NTPase"/>
</dbReference>
<feature type="domain" description="HTH luxR-type" evidence="4">
    <location>
        <begin position="576"/>
        <end position="641"/>
    </location>
</feature>
<dbReference type="PANTHER" id="PTHR44688:SF16">
    <property type="entry name" value="DNA-BINDING TRANSCRIPTIONAL ACTIVATOR DEVR_DOSR"/>
    <property type="match status" value="1"/>
</dbReference>
<keyword evidence="3" id="KW-0804">Transcription</keyword>
<dbReference type="SMART" id="SM00421">
    <property type="entry name" value="HTH_LUXR"/>
    <property type="match status" value="1"/>
</dbReference>
<dbReference type="InterPro" id="IPR000792">
    <property type="entry name" value="Tscrpt_reg_LuxR_C"/>
</dbReference>
<protein>
    <submittedName>
        <fullName evidence="5">Transcriptional regulator, LuxR family</fullName>
    </submittedName>
</protein>
<dbReference type="GO" id="GO:0006355">
    <property type="term" value="P:regulation of DNA-templated transcription"/>
    <property type="evidence" value="ECO:0007669"/>
    <property type="project" value="InterPro"/>
</dbReference>
<dbReference type="InterPro" id="IPR016032">
    <property type="entry name" value="Sig_transdc_resp-reg_C-effctor"/>
</dbReference>
<reference evidence="5 6" key="1">
    <citation type="submission" date="2010-10" db="EMBL/GenBank/DDBJ databases">
        <title>Complete sequence of Frankia sp. EuI1c.</title>
        <authorList>
            <consortium name="US DOE Joint Genome Institute"/>
            <person name="Lucas S."/>
            <person name="Copeland A."/>
            <person name="Lapidus A."/>
            <person name="Cheng J.-F."/>
            <person name="Bruce D."/>
            <person name="Goodwin L."/>
            <person name="Pitluck S."/>
            <person name="Chertkov O."/>
            <person name="Detter J.C."/>
            <person name="Han C."/>
            <person name="Tapia R."/>
            <person name="Land M."/>
            <person name="Hauser L."/>
            <person name="Jeffries C."/>
            <person name="Kyrpides N."/>
            <person name="Ivanova N."/>
            <person name="Mikhailova N."/>
            <person name="Beauchemin N."/>
            <person name="Sen A."/>
            <person name="Sur S.A."/>
            <person name="Gtari M."/>
            <person name="Wall L."/>
            <person name="Tisa L."/>
            <person name="Woyke T."/>
        </authorList>
    </citation>
    <scope>NUCLEOTIDE SEQUENCE [LARGE SCALE GENOMIC DNA]</scope>
    <source>
        <strain evidence="6">DSM 45817 / CECT 9037 / EuI1c</strain>
    </source>
</reference>
<keyword evidence="2" id="KW-0238">DNA-binding</keyword>
<dbReference type="Pfam" id="PF00196">
    <property type="entry name" value="GerE"/>
    <property type="match status" value="1"/>
</dbReference>
<dbReference type="PROSITE" id="PS50043">
    <property type="entry name" value="HTH_LUXR_2"/>
    <property type="match status" value="1"/>
</dbReference>
<dbReference type="SUPFAM" id="SSF52540">
    <property type="entry name" value="P-loop containing nucleoside triphosphate hydrolases"/>
    <property type="match status" value="1"/>
</dbReference>
<dbReference type="Gene3D" id="3.40.50.300">
    <property type="entry name" value="P-loop containing nucleotide triphosphate hydrolases"/>
    <property type="match status" value="1"/>
</dbReference>
<evidence type="ECO:0000256" key="1">
    <source>
        <dbReference type="ARBA" id="ARBA00023015"/>
    </source>
</evidence>
<dbReference type="eggNOG" id="COG2909">
    <property type="taxonomic scope" value="Bacteria"/>
</dbReference>
<organism evidence="5 6">
    <name type="scientific">Pseudofrankia inefficax (strain DSM 45817 / CECT 9037 / DDB 130130 / EuI1c)</name>
    <name type="common">Frankia inefficax</name>
    <dbReference type="NCBI Taxonomy" id="298654"/>
    <lineage>
        <taxon>Bacteria</taxon>
        <taxon>Bacillati</taxon>
        <taxon>Actinomycetota</taxon>
        <taxon>Actinomycetes</taxon>
        <taxon>Frankiales</taxon>
        <taxon>Frankiaceae</taxon>
        <taxon>Pseudofrankia</taxon>
    </lineage>
</organism>
<accession>E3JD14</accession>
<name>E3JD14_PSEI1</name>
<proteinExistence type="predicted"/>
<dbReference type="Gene3D" id="1.10.10.10">
    <property type="entry name" value="Winged helix-like DNA-binding domain superfamily/Winged helix DNA-binding domain"/>
    <property type="match status" value="1"/>
</dbReference>
<dbReference type="EMBL" id="CP002299">
    <property type="protein sequence ID" value="ADP81153.1"/>
    <property type="molecule type" value="Genomic_DNA"/>
</dbReference>
<keyword evidence="1" id="KW-0805">Transcription regulation</keyword>
<dbReference type="RefSeq" id="WP_013424271.1">
    <property type="nucleotide sequence ID" value="NC_014666.1"/>
</dbReference>
<evidence type="ECO:0000313" key="6">
    <source>
        <dbReference type="Proteomes" id="UP000002484"/>
    </source>
</evidence>
<keyword evidence="6" id="KW-1185">Reference proteome</keyword>
<evidence type="ECO:0000256" key="3">
    <source>
        <dbReference type="ARBA" id="ARBA00023163"/>
    </source>
</evidence>
<dbReference type="InterPro" id="IPR036388">
    <property type="entry name" value="WH-like_DNA-bd_sf"/>
</dbReference>
<evidence type="ECO:0000313" key="5">
    <source>
        <dbReference type="EMBL" id="ADP81153.1"/>
    </source>
</evidence>
<dbReference type="KEGG" id="fri:FraEuI1c_3133"/>
<dbReference type="Proteomes" id="UP000002484">
    <property type="component" value="Chromosome"/>
</dbReference>
<evidence type="ECO:0000256" key="2">
    <source>
        <dbReference type="ARBA" id="ARBA00023125"/>
    </source>
</evidence>
<dbReference type="STRING" id="298654.FraEuI1c_3133"/>
<evidence type="ECO:0000259" key="4">
    <source>
        <dbReference type="PROSITE" id="PS50043"/>
    </source>
</evidence>